<evidence type="ECO:0000313" key="2">
    <source>
        <dbReference type="Proteomes" id="UP001500742"/>
    </source>
</evidence>
<comment type="caution">
    <text evidence="1">The sequence shown here is derived from an EMBL/GenBank/DDBJ whole genome shotgun (WGS) entry which is preliminary data.</text>
</comment>
<keyword evidence="1" id="KW-0808">Transferase</keyword>
<dbReference type="Pfam" id="PF13578">
    <property type="entry name" value="Methyltransf_24"/>
    <property type="match status" value="1"/>
</dbReference>
<keyword evidence="1" id="KW-0489">Methyltransferase</keyword>
<keyword evidence="2" id="KW-1185">Reference proteome</keyword>
<sequence length="239" mass="27502">MIQACIDVIKKKKKKVNYFEIGVQTGFCFFKIKAERKVAIDPNFIIKITKKVKAYYRNLSNFNNRFFELTSDDFFEQKSDYIKKIGGIDVIFIDGLHLYEQVVKDIENSLKYLNKGGVILVHDCNPLSEPAAVRAYTSEEAAVLVGSHPQWINQWNGDVWKAIVKLRSERKDLNITVINSDHGVGIIRPGVPEKAFSFEEGDMDKLTYADLDNNRETYLNLKSPETFASFVKELEKEFK</sequence>
<gene>
    <name evidence="1" type="ORF">GCM10022210_52400</name>
</gene>
<proteinExistence type="predicted"/>
<name>A0ABP7R482_9SPHI</name>
<protein>
    <submittedName>
        <fullName evidence="1">Class I SAM-dependent methyltransferase</fullName>
    </submittedName>
</protein>
<accession>A0ABP7R482</accession>
<evidence type="ECO:0000313" key="1">
    <source>
        <dbReference type="EMBL" id="GAA3992258.1"/>
    </source>
</evidence>
<dbReference type="Proteomes" id="UP001500742">
    <property type="component" value="Unassembled WGS sequence"/>
</dbReference>
<dbReference type="GO" id="GO:0032259">
    <property type="term" value="P:methylation"/>
    <property type="evidence" value="ECO:0007669"/>
    <property type="project" value="UniProtKB-KW"/>
</dbReference>
<reference evidence="2" key="1">
    <citation type="journal article" date="2019" name="Int. J. Syst. Evol. Microbiol.">
        <title>The Global Catalogue of Microorganisms (GCM) 10K type strain sequencing project: providing services to taxonomists for standard genome sequencing and annotation.</title>
        <authorList>
            <consortium name="The Broad Institute Genomics Platform"/>
            <consortium name="The Broad Institute Genome Sequencing Center for Infectious Disease"/>
            <person name="Wu L."/>
            <person name="Ma J."/>
        </authorList>
    </citation>
    <scope>NUCLEOTIDE SEQUENCE [LARGE SCALE GENOMIC DNA]</scope>
    <source>
        <strain evidence="2">JCM 16601</strain>
    </source>
</reference>
<dbReference type="SUPFAM" id="SSF53335">
    <property type="entry name" value="S-adenosyl-L-methionine-dependent methyltransferases"/>
    <property type="match status" value="1"/>
</dbReference>
<dbReference type="EMBL" id="BAAAZC010000048">
    <property type="protein sequence ID" value="GAA3992258.1"/>
    <property type="molecule type" value="Genomic_DNA"/>
</dbReference>
<dbReference type="InterPro" id="IPR029063">
    <property type="entry name" value="SAM-dependent_MTases_sf"/>
</dbReference>
<dbReference type="GO" id="GO:0008168">
    <property type="term" value="F:methyltransferase activity"/>
    <property type="evidence" value="ECO:0007669"/>
    <property type="project" value="UniProtKB-KW"/>
</dbReference>
<dbReference type="Gene3D" id="3.40.50.150">
    <property type="entry name" value="Vaccinia Virus protein VP39"/>
    <property type="match status" value="1"/>
</dbReference>
<organism evidence="1 2">
    <name type="scientific">Mucilaginibacter dorajii</name>
    <dbReference type="NCBI Taxonomy" id="692994"/>
    <lineage>
        <taxon>Bacteria</taxon>
        <taxon>Pseudomonadati</taxon>
        <taxon>Bacteroidota</taxon>
        <taxon>Sphingobacteriia</taxon>
        <taxon>Sphingobacteriales</taxon>
        <taxon>Sphingobacteriaceae</taxon>
        <taxon>Mucilaginibacter</taxon>
    </lineage>
</organism>